<dbReference type="EMBL" id="BONC01000002">
    <property type="protein sequence ID" value="GIF54409.1"/>
    <property type="molecule type" value="Genomic_DNA"/>
</dbReference>
<evidence type="ECO:0000256" key="5">
    <source>
        <dbReference type="ARBA" id="ARBA00022989"/>
    </source>
</evidence>
<dbReference type="InterPro" id="IPR000515">
    <property type="entry name" value="MetI-like"/>
</dbReference>
<accession>A0ABQ4BV56</accession>
<keyword evidence="4 7" id="KW-0812">Transmembrane</keyword>
<evidence type="ECO:0000256" key="2">
    <source>
        <dbReference type="ARBA" id="ARBA00022448"/>
    </source>
</evidence>
<comment type="similarity">
    <text evidence="7">Belongs to the binding-protein-dependent transport system permease family.</text>
</comment>
<evidence type="ECO:0000256" key="4">
    <source>
        <dbReference type="ARBA" id="ARBA00022692"/>
    </source>
</evidence>
<dbReference type="Pfam" id="PF19300">
    <property type="entry name" value="BPD_transp_1_N"/>
    <property type="match status" value="1"/>
</dbReference>
<keyword evidence="2 7" id="KW-0813">Transport</keyword>
<feature type="transmembrane region" description="Helical" evidence="7">
    <location>
        <begin position="147"/>
        <end position="173"/>
    </location>
</feature>
<reference evidence="9 10" key="1">
    <citation type="submission" date="2021-01" db="EMBL/GenBank/DDBJ databases">
        <title>Whole genome shotgun sequence of Asanoa iriomotensis NBRC 100142.</title>
        <authorList>
            <person name="Komaki H."/>
            <person name="Tamura T."/>
        </authorList>
    </citation>
    <scope>NUCLEOTIDE SEQUENCE [LARGE SCALE GENOMIC DNA]</scope>
    <source>
        <strain evidence="9 10">NBRC 100142</strain>
    </source>
</reference>
<feature type="domain" description="ABC transmembrane type-1" evidence="8">
    <location>
        <begin position="111"/>
        <end position="320"/>
    </location>
</feature>
<dbReference type="RefSeq" id="WP_203700119.1">
    <property type="nucleotide sequence ID" value="NZ_BAAALU010000011.1"/>
</dbReference>
<dbReference type="Pfam" id="PF00528">
    <property type="entry name" value="BPD_transp_1"/>
    <property type="match status" value="1"/>
</dbReference>
<protein>
    <submittedName>
        <fullName evidence="9">ABC transporter permease</fullName>
    </submittedName>
</protein>
<dbReference type="InterPro" id="IPR035906">
    <property type="entry name" value="MetI-like_sf"/>
</dbReference>
<gene>
    <name evidence="9" type="ORF">Air01nite_05040</name>
</gene>
<feature type="transmembrane region" description="Helical" evidence="7">
    <location>
        <begin position="193"/>
        <end position="213"/>
    </location>
</feature>
<feature type="transmembrane region" description="Helical" evidence="7">
    <location>
        <begin position="250"/>
        <end position="272"/>
    </location>
</feature>
<feature type="transmembrane region" description="Helical" evidence="7">
    <location>
        <begin position="292"/>
        <end position="323"/>
    </location>
</feature>
<dbReference type="Gene3D" id="1.10.3720.10">
    <property type="entry name" value="MetI-like"/>
    <property type="match status" value="1"/>
</dbReference>
<evidence type="ECO:0000256" key="6">
    <source>
        <dbReference type="ARBA" id="ARBA00023136"/>
    </source>
</evidence>
<proteinExistence type="inferred from homology"/>
<dbReference type="PROSITE" id="PS50928">
    <property type="entry name" value="ABC_TM1"/>
    <property type="match status" value="1"/>
</dbReference>
<evidence type="ECO:0000313" key="9">
    <source>
        <dbReference type="EMBL" id="GIF54409.1"/>
    </source>
</evidence>
<feature type="transmembrane region" description="Helical" evidence="7">
    <location>
        <begin position="9"/>
        <end position="30"/>
    </location>
</feature>
<keyword evidence="10" id="KW-1185">Reference proteome</keyword>
<feature type="transmembrane region" description="Helical" evidence="7">
    <location>
        <begin position="113"/>
        <end position="135"/>
    </location>
</feature>
<name>A0ABQ4BV56_9ACTN</name>
<sequence>MVRFLTRRVLVGVVTLIAISIIVFGLFFAVPSSPAKVMCGKNCDAASIAQVETRLGLREPIVTQYTKFMKGIFVGRTYADGTAFERRCDAPCLGYSFRNDEAVTTILSRTVPVTISIVIGAAILWLLIGVSLGMVSALRRGTLFDKLAIGISLTGASMQVFFFGLILLFLLVYTTGLLPFPSYTPFTENPAKWAQGLILPWVTLGFLNSAIYARLSRAQMLETLSEDFVRTARAKGLPLRRVYTKHALRAAITPIVTIAGLDIGASLGGTFITETIFGLRGLGKETVEAVGFLNLPIVVATVLLAAVFIVVANLIVDVLYAVIDPRVRLS</sequence>
<keyword evidence="3" id="KW-1003">Cell membrane</keyword>
<dbReference type="InterPro" id="IPR045621">
    <property type="entry name" value="BPD_transp_1_N"/>
</dbReference>
<organism evidence="9 10">
    <name type="scientific">Asanoa iriomotensis</name>
    <dbReference type="NCBI Taxonomy" id="234613"/>
    <lineage>
        <taxon>Bacteria</taxon>
        <taxon>Bacillati</taxon>
        <taxon>Actinomycetota</taxon>
        <taxon>Actinomycetes</taxon>
        <taxon>Micromonosporales</taxon>
        <taxon>Micromonosporaceae</taxon>
        <taxon>Asanoa</taxon>
    </lineage>
</organism>
<dbReference type="Proteomes" id="UP000624325">
    <property type="component" value="Unassembled WGS sequence"/>
</dbReference>
<keyword evidence="5 7" id="KW-1133">Transmembrane helix</keyword>
<evidence type="ECO:0000256" key="3">
    <source>
        <dbReference type="ARBA" id="ARBA00022475"/>
    </source>
</evidence>
<comment type="caution">
    <text evidence="9">The sequence shown here is derived from an EMBL/GenBank/DDBJ whole genome shotgun (WGS) entry which is preliminary data.</text>
</comment>
<dbReference type="CDD" id="cd06261">
    <property type="entry name" value="TM_PBP2"/>
    <property type="match status" value="1"/>
</dbReference>
<evidence type="ECO:0000256" key="1">
    <source>
        <dbReference type="ARBA" id="ARBA00004651"/>
    </source>
</evidence>
<evidence type="ECO:0000313" key="10">
    <source>
        <dbReference type="Proteomes" id="UP000624325"/>
    </source>
</evidence>
<dbReference type="PANTHER" id="PTHR30465">
    <property type="entry name" value="INNER MEMBRANE ABC TRANSPORTER"/>
    <property type="match status" value="1"/>
</dbReference>
<evidence type="ECO:0000259" key="8">
    <source>
        <dbReference type="PROSITE" id="PS50928"/>
    </source>
</evidence>
<keyword evidence="6 7" id="KW-0472">Membrane</keyword>
<dbReference type="PANTHER" id="PTHR30465:SF0">
    <property type="entry name" value="OLIGOPEPTIDE TRANSPORT SYSTEM PERMEASE PROTEIN APPB"/>
    <property type="match status" value="1"/>
</dbReference>
<comment type="subcellular location">
    <subcellularLocation>
        <location evidence="1 7">Cell membrane</location>
        <topology evidence="1 7">Multi-pass membrane protein</topology>
    </subcellularLocation>
</comment>
<dbReference type="SUPFAM" id="SSF161098">
    <property type="entry name" value="MetI-like"/>
    <property type="match status" value="1"/>
</dbReference>
<evidence type="ECO:0000256" key="7">
    <source>
        <dbReference type="RuleBase" id="RU363032"/>
    </source>
</evidence>